<dbReference type="GO" id="GO:0005506">
    <property type="term" value="F:iron ion binding"/>
    <property type="evidence" value="ECO:0007669"/>
    <property type="project" value="TreeGrafter"/>
</dbReference>
<proteinExistence type="inferred from homology"/>
<accession>U2P9I1</accession>
<dbReference type="InterPro" id="IPR001109">
    <property type="entry name" value="Hydrogenase_HupF/HypC"/>
</dbReference>
<dbReference type="NCBIfam" id="TIGR00074">
    <property type="entry name" value="hypC_hupF"/>
    <property type="match status" value="1"/>
</dbReference>
<dbReference type="AlphaFoldDB" id="U2P9I1"/>
<dbReference type="EMBL" id="AWVI01000009">
    <property type="protein sequence ID" value="ERK47175.1"/>
    <property type="molecule type" value="Genomic_DNA"/>
</dbReference>
<dbReference type="GO" id="GO:0051604">
    <property type="term" value="P:protein maturation"/>
    <property type="evidence" value="ECO:0007669"/>
    <property type="project" value="TreeGrafter"/>
</dbReference>
<evidence type="ECO:0000313" key="2">
    <source>
        <dbReference type="EMBL" id="ERK47175.1"/>
    </source>
</evidence>
<dbReference type="PRINTS" id="PR00445">
    <property type="entry name" value="HUPFHYPC"/>
</dbReference>
<organism evidence="2 3">
    <name type="scientific">Faecalitalea cylindroides ATCC 27803</name>
    <dbReference type="NCBI Taxonomy" id="649755"/>
    <lineage>
        <taxon>Bacteria</taxon>
        <taxon>Bacillati</taxon>
        <taxon>Bacillota</taxon>
        <taxon>Erysipelotrichia</taxon>
        <taxon>Erysipelotrichales</taxon>
        <taxon>Erysipelotrichaceae</taxon>
        <taxon>Faecalitalea</taxon>
    </lineage>
</organism>
<gene>
    <name evidence="2" type="ORF">HMPREF0367_00163</name>
</gene>
<dbReference type="GO" id="GO:1902670">
    <property type="term" value="F:carbon dioxide binding"/>
    <property type="evidence" value="ECO:0007669"/>
    <property type="project" value="TreeGrafter"/>
</dbReference>
<dbReference type="PANTHER" id="PTHR35177:SF2">
    <property type="entry name" value="HYDROGENASE MATURATION FACTOR HYBG"/>
    <property type="match status" value="1"/>
</dbReference>
<dbReference type="Pfam" id="PF01455">
    <property type="entry name" value="HupF_HypC"/>
    <property type="match status" value="1"/>
</dbReference>
<evidence type="ECO:0000313" key="3">
    <source>
        <dbReference type="Proteomes" id="UP000016658"/>
    </source>
</evidence>
<dbReference type="SUPFAM" id="SSF159127">
    <property type="entry name" value="HupF/HypC-like"/>
    <property type="match status" value="1"/>
</dbReference>
<dbReference type="RefSeq" id="WP_211237388.1">
    <property type="nucleotide sequence ID" value="NZ_KI271056.1"/>
</dbReference>
<dbReference type="HOGENOM" id="CLU_159381_2_2_9"/>
<comment type="similarity">
    <text evidence="1">Belongs to the HupF/HypC family.</text>
</comment>
<dbReference type="Gene3D" id="2.30.30.140">
    <property type="match status" value="1"/>
</dbReference>
<evidence type="ECO:0000256" key="1">
    <source>
        <dbReference type="ARBA" id="ARBA00006018"/>
    </source>
</evidence>
<comment type="caution">
    <text evidence="2">The sequence shown here is derived from an EMBL/GenBank/DDBJ whole genome shotgun (WGS) entry which is preliminary data.</text>
</comment>
<sequence length="75" mass="8408">MTMCLAIPLTIEEIQDKTAVASANGISQKIRIDFLPDIQIGDEVLVHAGFAIEKIDKEEAMKTKEVYKELFDVIK</sequence>
<dbReference type="PANTHER" id="PTHR35177">
    <property type="entry name" value="HYDROGENASE MATURATION FACTOR HYBG"/>
    <property type="match status" value="1"/>
</dbReference>
<name>U2P9I1_9FIRM</name>
<protein>
    <submittedName>
        <fullName evidence="2">Hydrogenase assembly chaperone HypC/HupF</fullName>
    </submittedName>
</protein>
<dbReference type="Proteomes" id="UP000016658">
    <property type="component" value="Unassembled WGS sequence"/>
</dbReference>
<reference evidence="2 3" key="1">
    <citation type="submission" date="2013-06" db="EMBL/GenBank/DDBJ databases">
        <authorList>
            <person name="Weinstock G."/>
            <person name="Sodergren E."/>
            <person name="Lobos E.A."/>
            <person name="Fulton L."/>
            <person name="Fulton R."/>
            <person name="Courtney L."/>
            <person name="Fronick C."/>
            <person name="O'Laughlin M."/>
            <person name="Godfrey J."/>
            <person name="Wilson R.M."/>
            <person name="Miner T."/>
            <person name="Farmer C."/>
            <person name="Delehaunty K."/>
            <person name="Cordes M."/>
            <person name="Minx P."/>
            <person name="Tomlinson C."/>
            <person name="Chen J."/>
            <person name="Wollam A."/>
            <person name="Pepin K.H."/>
            <person name="Bhonagiri V."/>
            <person name="Zhang X."/>
            <person name="Warren W."/>
            <person name="Mitreva M."/>
            <person name="Mardis E.R."/>
            <person name="Wilson R.K."/>
        </authorList>
    </citation>
    <scope>NUCLEOTIDE SEQUENCE [LARGE SCALE GENOMIC DNA]</scope>
    <source>
        <strain evidence="2 3">ATCC 27803</strain>
    </source>
</reference>